<reference evidence="1 2" key="1">
    <citation type="submission" date="2019-07" db="EMBL/GenBank/DDBJ databases">
        <title>Genomic Encyclopedia of Type Strains, Phase I: the one thousand microbial genomes (KMG-I) project.</title>
        <authorList>
            <person name="Kyrpides N."/>
        </authorList>
    </citation>
    <scope>NUCLEOTIDE SEQUENCE [LARGE SCALE GENOMIC DNA]</scope>
    <source>
        <strain evidence="1 2">DSM 6562</strain>
    </source>
</reference>
<dbReference type="EMBL" id="VNHM01000001">
    <property type="protein sequence ID" value="TYO97762.1"/>
    <property type="molecule type" value="Genomic_DNA"/>
</dbReference>
<dbReference type="RefSeq" id="WP_166510134.1">
    <property type="nucleotide sequence ID" value="NZ_VNHM01000001.1"/>
</dbReference>
<evidence type="ECO:0000313" key="2">
    <source>
        <dbReference type="Proteomes" id="UP000323166"/>
    </source>
</evidence>
<comment type="caution">
    <text evidence="1">The sequence shown here is derived from an EMBL/GenBank/DDBJ whole genome shotgun (WGS) entry which is preliminary data.</text>
</comment>
<proteinExistence type="predicted"/>
<dbReference type="Proteomes" id="UP000323166">
    <property type="component" value="Unassembled WGS sequence"/>
</dbReference>
<sequence length="284" mass="30933">MSSQKINLLEALDLLELVLGKDWLEENLKIIKDGSYSHGGFGRNIDFKALGIAHVGKTWYKAREETIGMEIAGGGLPGPYSLSAAAMAADIKVLKDNIGFDGIIDALKDPKLSLIAMQQMAIASGYALKGYNIDFTGLNGLDGLPFHGSAAPVNAFIARGGDNEVMIMCIDVNMQGVSSEAVSSIANYLYKQEGQVEGTIKQRVLYLHVGDTLKEAVNLLQHWTDHAKITRLTGDYGVPVLVYTTGLKIITNLPVYVRWGRLVKGSNETFIQYVYIPDEVILPV</sequence>
<organism evidence="1 2">
    <name type="scientific">Desulfallas thermosapovorans DSM 6562</name>
    <dbReference type="NCBI Taxonomy" id="1121431"/>
    <lineage>
        <taxon>Bacteria</taxon>
        <taxon>Bacillati</taxon>
        <taxon>Bacillota</taxon>
        <taxon>Clostridia</taxon>
        <taxon>Eubacteriales</taxon>
        <taxon>Desulfallaceae</taxon>
        <taxon>Desulfallas</taxon>
    </lineage>
</organism>
<keyword evidence="2" id="KW-1185">Reference proteome</keyword>
<dbReference type="AlphaFoldDB" id="A0A5S4ZXL7"/>
<protein>
    <submittedName>
        <fullName evidence="1">Uncharacterized protein</fullName>
    </submittedName>
</protein>
<accession>A0A5S4ZXL7</accession>
<gene>
    <name evidence="1" type="ORF">LX24_00044</name>
</gene>
<evidence type="ECO:0000313" key="1">
    <source>
        <dbReference type="EMBL" id="TYO97762.1"/>
    </source>
</evidence>
<name>A0A5S4ZXL7_9FIRM</name>